<evidence type="ECO:0000256" key="4">
    <source>
        <dbReference type="ARBA" id="ARBA00023136"/>
    </source>
</evidence>
<dbReference type="Pfam" id="PF00083">
    <property type="entry name" value="Sugar_tr"/>
    <property type="match status" value="1"/>
</dbReference>
<protein>
    <recommendedName>
        <fullName evidence="8">Major facilitator superfamily (MFS) profile domain-containing protein</fullName>
    </recommendedName>
</protein>
<evidence type="ECO:0000256" key="1">
    <source>
        <dbReference type="ARBA" id="ARBA00004141"/>
    </source>
</evidence>
<feature type="transmembrane region" description="Helical" evidence="5">
    <location>
        <begin position="175"/>
        <end position="196"/>
    </location>
</feature>
<feature type="transmembrane region" description="Helical" evidence="5">
    <location>
        <begin position="89"/>
        <end position="111"/>
    </location>
</feature>
<dbReference type="EMBL" id="KN561637">
    <property type="protein sequence ID" value="KHJ86075.1"/>
    <property type="molecule type" value="Genomic_DNA"/>
</dbReference>
<dbReference type="InterPro" id="IPR036259">
    <property type="entry name" value="MFS_trans_sf"/>
</dbReference>
<feature type="transmembrane region" description="Helical" evidence="5">
    <location>
        <begin position="147"/>
        <end position="169"/>
    </location>
</feature>
<dbReference type="PANTHER" id="PTHR24064">
    <property type="entry name" value="SOLUTE CARRIER FAMILY 22 MEMBER"/>
    <property type="match status" value="1"/>
</dbReference>
<dbReference type="SUPFAM" id="SSF103473">
    <property type="entry name" value="MFS general substrate transporter"/>
    <property type="match status" value="1"/>
</dbReference>
<feature type="transmembrane region" description="Helical" evidence="5">
    <location>
        <begin position="117"/>
        <end position="135"/>
    </location>
</feature>
<dbReference type="Gene3D" id="1.20.1250.20">
    <property type="entry name" value="MFS general substrate transporter like domains"/>
    <property type="match status" value="1"/>
</dbReference>
<feature type="transmembrane region" description="Helical" evidence="5">
    <location>
        <begin position="62"/>
        <end position="82"/>
    </location>
</feature>
<evidence type="ECO:0000256" key="5">
    <source>
        <dbReference type="SAM" id="Phobius"/>
    </source>
</evidence>
<reference evidence="6 7" key="1">
    <citation type="submission" date="2014-03" db="EMBL/GenBank/DDBJ databases">
        <title>Draft genome of the hookworm Oesophagostomum dentatum.</title>
        <authorList>
            <person name="Mitreva M."/>
        </authorList>
    </citation>
    <scope>NUCLEOTIDE SEQUENCE [LARGE SCALE GENOMIC DNA]</scope>
    <source>
        <strain evidence="6 7">OD-Hann</strain>
    </source>
</reference>
<evidence type="ECO:0000256" key="2">
    <source>
        <dbReference type="ARBA" id="ARBA00022692"/>
    </source>
</evidence>
<dbReference type="AlphaFoldDB" id="A0A0B1SS98"/>
<name>A0A0B1SS98_OESDE</name>
<evidence type="ECO:0000313" key="6">
    <source>
        <dbReference type="EMBL" id="KHJ86075.1"/>
    </source>
</evidence>
<proteinExistence type="predicted"/>
<feature type="non-terminal residue" evidence="6">
    <location>
        <position position="1"/>
    </location>
</feature>
<dbReference type="InterPro" id="IPR005828">
    <property type="entry name" value="MFS_sugar_transport-like"/>
</dbReference>
<comment type="subcellular location">
    <subcellularLocation>
        <location evidence="1">Membrane</location>
        <topology evidence="1">Multi-pass membrane protein</topology>
    </subcellularLocation>
</comment>
<dbReference type="GO" id="GO:0022857">
    <property type="term" value="F:transmembrane transporter activity"/>
    <property type="evidence" value="ECO:0007669"/>
    <property type="project" value="InterPro"/>
</dbReference>
<keyword evidence="7" id="KW-1185">Reference proteome</keyword>
<accession>A0A0B1SS98</accession>
<keyword evidence="3 5" id="KW-1133">Transmembrane helix</keyword>
<dbReference type="GO" id="GO:0016020">
    <property type="term" value="C:membrane"/>
    <property type="evidence" value="ECO:0007669"/>
    <property type="project" value="UniProtKB-SubCell"/>
</dbReference>
<feature type="transmembrane region" description="Helical" evidence="5">
    <location>
        <begin position="21"/>
        <end position="42"/>
    </location>
</feature>
<keyword evidence="2 5" id="KW-0812">Transmembrane</keyword>
<organism evidence="6 7">
    <name type="scientific">Oesophagostomum dentatum</name>
    <name type="common">Nodular worm</name>
    <dbReference type="NCBI Taxonomy" id="61180"/>
    <lineage>
        <taxon>Eukaryota</taxon>
        <taxon>Metazoa</taxon>
        <taxon>Ecdysozoa</taxon>
        <taxon>Nematoda</taxon>
        <taxon>Chromadorea</taxon>
        <taxon>Rhabditida</taxon>
        <taxon>Rhabditina</taxon>
        <taxon>Rhabditomorpha</taxon>
        <taxon>Strongyloidea</taxon>
        <taxon>Strongylidae</taxon>
        <taxon>Oesophagostomum</taxon>
    </lineage>
</organism>
<evidence type="ECO:0008006" key="8">
    <source>
        <dbReference type="Google" id="ProtNLM"/>
    </source>
</evidence>
<evidence type="ECO:0000313" key="7">
    <source>
        <dbReference type="Proteomes" id="UP000053660"/>
    </source>
</evidence>
<sequence length="225" mass="25624">LQVFDAKQKKRKNYSFYHLVCTWKYLIWTVTVCSGIVTASLVNYGLLFNMEKLSGSLYWNNTIFGVIRWVVNILVGAGDYFCKRCGRKFINFTAMAFIIGALAIICGLYAQGLQREQAWIIRYCTIGLYIAKFMITNELFPTAVRNIAVSALSVASRIGTIVAPQLFYLADILPVLPYLVLLVLSFVDLICFQFFLPETKGTNLGDHMPPKTKRILYRKQSILEE</sequence>
<dbReference type="Proteomes" id="UP000053660">
    <property type="component" value="Unassembled WGS sequence"/>
</dbReference>
<evidence type="ECO:0000256" key="3">
    <source>
        <dbReference type="ARBA" id="ARBA00022989"/>
    </source>
</evidence>
<dbReference type="OrthoDB" id="5296287at2759"/>
<gene>
    <name evidence="6" type="ORF">OESDEN_14187</name>
</gene>
<keyword evidence="4 5" id="KW-0472">Membrane</keyword>